<keyword evidence="3" id="KW-1185">Reference proteome</keyword>
<dbReference type="SUPFAM" id="SSF47240">
    <property type="entry name" value="Ferritin-like"/>
    <property type="match status" value="1"/>
</dbReference>
<reference evidence="2 3" key="2">
    <citation type="journal article" date="2013" name="PLoS ONE">
        <title>INDIGO - INtegrated Data Warehouse of MIcrobial GenOmes with Examples from the Red Sea Extremophiles.</title>
        <authorList>
            <person name="Alam I."/>
            <person name="Antunes A."/>
            <person name="Kamau A.A."/>
            <person name="Ba Alawi W."/>
            <person name="Kalkatawi M."/>
            <person name="Stingl U."/>
            <person name="Bajic V.B."/>
        </authorList>
    </citation>
    <scope>NUCLEOTIDE SEQUENCE [LARGE SCALE GENOMIC DNA]</scope>
    <source>
        <strain evidence="2 3">E1L3A</strain>
    </source>
</reference>
<comment type="caution">
    <text evidence="2">The sequence shown here is derived from an EMBL/GenBank/DDBJ whole genome shotgun (WGS) entry which is preliminary data.</text>
</comment>
<reference evidence="2 3" key="1">
    <citation type="journal article" date="2011" name="J. Bacteriol.">
        <title>Genome sequence of Salinisphaera shabanensis, a gammaproteobacterium from the harsh, variable environment of the brine-seawater interface of the Shaban Deep in the Red Sea.</title>
        <authorList>
            <person name="Antunes A."/>
            <person name="Alam I."/>
            <person name="Bajic V.B."/>
            <person name="Stingl U."/>
        </authorList>
    </citation>
    <scope>NUCLEOTIDE SEQUENCE [LARGE SCALE GENOMIC DNA]</scope>
    <source>
        <strain evidence="2 3">E1L3A</strain>
    </source>
</reference>
<gene>
    <name evidence="2" type="ORF">SSPSH_003701</name>
</gene>
<evidence type="ECO:0000313" key="3">
    <source>
        <dbReference type="Proteomes" id="UP000006242"/>
    </source>
</evidence>
<dbReference type="eggNOG" id="COG1633">
    <property type="taxonomic scope" value="Bacteria"/>
</dbReference>
<dbReference type="GO" id="GO:0016491">
    <property type="term" value="F:oxidoreductase activity"/>
    <property type="evidence" value="ECO:0007669"/>
    <property type="project" value="InterPro"/>
</dbReference>
<dbReference type="InterPro" id="IPR012347">
    <property type="entry name" value="Ferritin-like"/>
</dbReference>
<sequence>MRHTDHDFDTLPEIRDVETLFAIAVAMEAEAAERYARSARRMDEAGQPELAALFRELEAEEREHETGVEGWAGRQGIDANRGTVFRWQSPESLTEAQFAEAGGEALMTPESALNLAIHNEQRAFSFYVRIGTQAEDAQLRRYAERMASEEINHVARLRLARRRAYRERRDARTRAPIFEDVARLAEYVDAQRAEARDALSHAAAGCRAAGHRRIARALEALSAPCITQRAAAVDDAGALAIIDAQLRRAEAVYDRLIRTAEQTSDETLLLTAQTHAATTLEHLAKLNDLRAGLRNGIDPSAAEA</sequence>
<dbReference type="AlphaFoldDB" id="U2FMP0"/>
<dbReference type="InterPro" id="IPR009078">
    <property type="entry name" value="Ferritin-like_SF"/>
</dbReference>
<dbReference type="Pfam" id="PF02915">
    <property type="entry name" value="Rubrerythrin"/>
    <property type="match status" value="1"/>
</dbReference>
<evidence type="ECO:0000259" key="1">
    <source>
        <dbReference type="Pfam" id="PF02915"/>
    </source>
</evidence>
<name>U2FMP0_9GAMM</name>
<protein>
    <submittedName>
        <fullName evidence="2">Rubrerythrin protein</fullName>
    </submittedName>
</protein>
<dbReference type="EMBL" id="AFNV02000037">
    <property type="protein sequence ID" value="ERJ17489.1"/>
    <property type="molecule type" value="Genomic_DNA"/>
</dbReference>
<dbReference type="Gene3D" id="1.20.1260.10">
    <property type="match status" value="1"/>
</dbReference>
<evidence type="ECO:0000313" key="2">
    <source>
        <dbReference type="EMBL" id="ERJ17489.1"/>
    </source>
</evidence>
<proteinExistence type="predicted"/>
<dbReference type="InterPro" id="IPR003251">
    <property type="entry name" value="Rr_diiron-bd_dom"/>
</dbReference>
<dbReference type="STRING" id="1033802.SSPSH_003701"/>
<accession>U2FMP0</accession>
<dbReference type="RefSeq" id="WP_006915222.1">
    <property type="nucleotide sequence ID" value="NZ_AFNV02000037.1"/>
</dbReference>
<dbReference type="Proteomes" id="UP000006242">
    <property type="component" value="Unassembled WGS sequence"/>
</dbReference>
<dbReference type="GO" id="GO:0046872">
    <property type="term" value="F:metal ion binding"/>
    <property type="evidence" value="ECO:0007669"/>
    <property type="project" value="InterPro"/>
</dbReference>
<organism evidence="2 3">
    <name type="scientific">Salinisphaera shabanensis E1L3A</name>
    <dbReference type="NCBI Taxonomy" id="1033802"/>
    <lineage>
        <taxon>Bacteria</taxon>
        <taxon>Pseudomonadati</taxon>
        <taxon>Pseudomonadota</taxon>
        <taxon>Gammaproteobacteria</taxon>
        <taxon>Salinisphaerales</taxon>
        <taxon>Salinisphaeraceae</taxon>
        <taxon>Salinisphaera</taxon>
    </lineage>
</organism>
<feature type="domain" description="Rubrerythrin diiron-binding" evidence="1">
    <location>
        <begin position="22"/>
        <end position="67"/>
    </location>
</feature>